<dbReference type="GO" id="GO:0003676">
    <property type="term" value="F:nucleic acid binding"/>
    <property type="evidence" value="ECO:0007669"/>
    <property type="project" value="InterPro"/>
</dbReference>
<accession>A0A9Q3C474</accession>
<gene>
    <name evidence="2" type="ORF">O181_016599</name>
</gene>
<dbReference type="Gene3D" id="3.30.420.10">
    <property type="entry name" value="Ribonuclease H-like superfamily/Ribonuclease H"/>
    <property type="match status" value="1"/>
</dbReference>
<dbReference type="OrthoDB" id="2273864at2759"/>
<dbReference type="EMBL" id="AVOT02004621">
    <property type="protein sequence ID" value="MBW0476884.1"/>
    <property type="molecule type" value="Genomic_DNA"/>
</dbReference>
<protein>
    <recommendedName>
        <fullName evidence="1">Tf2-1-like SH3-like domain-containing protein</fullName>
    </recommendedName>
</protein>
<evidence type="ECO:0000313" key="3">
    <source>
        <dbReference type="Proteomes" id="UP000765509"/>
    </source>
</evidence>
<keyword evidence="3" id="KW-1185">Reference proteome</keyword>
<feature type="domain" description="Tf2-1-like SH3-like" evidence="1">
    <location>
        <begin position="105"/>
        <end position="141"/>
    </location>
</feature>
<comment type="caution">
    <text evidence="2">The sequence shown here is derived from an EMBL/GenBank/DDBJ whole genome shotgun (WGS) entry which is preliminary data.</text>
</comment>
<dbReference type="PANTHER" id="PTHR45835:SF99">
    <property type="entry name" value="CHROMO DOMAIN-CONTAINING PROTEIN-RELATED"/>
    <property type="match status" value="1"/>
</dbReference>
<dbReference type="AlphaFoldDB" id="A0A9Q3C474"/>
<dbReference type="InterPro" id="IPR036397">
    <property type="entry name" value="RNaseH_sf"/>
</dbReference>
<organism evidence="2 3">
    <name type="scientific">Austropuccinia psidii MF-1</name>
    <dbReference type="NCBI Taxonomy" id="1389203"/>
    <lineage>
        <taxon>Eukaryota</taxon>
        <taxon>Fungi</taxon>
        <taxon>Dikarya</taxon>
        <taxon>Basidiomycota</taxon>
        <taxon>Pucciniomycotina</taxon>
        <taxon>Pucciniomycetes</taxon>
        <taxon>Pucciniales</taxon>
        <taxon>Sphaerophragmiaceae</taxon>
        <taxon>Austropuccinia</taxon>
    </lineage>
</organism>
<sequence>MNASYRKVDWHTWLPMSEFAYNTSDHSSTKKSPFATIYGTDPHFDLVQTTQVTPPFKLSTKIQSVQQDFKRELEVSKKRFKRYADKIKVSQPVLNPCEVVRIFSKNIKSTRTTNKLSERWLGPFPILKKVSTNAYQLKLSHQ</sequence>
<evidence type="ECO:0000259" key="1">
    <source>
        <dbReference type="Pfam" id="PF24626"/>
    </source>
</evidence>
<dbReference type="Pfam" id="PF24626">
    <property type="entry name" value="SH3_Tf2-1"/>
    <property type="match status" value="1"/>
</dbReference>
<evidence type="ECO:0000313" key="2">
    <source>
        <dbReference type="EMBL" id="MBW0476884.1"/>
    </source>
</evidence>
<proteinExistence type="predicted"/>
<name>A0A9Q3C474_9BASI</name>
<dbReference type="PANTHER" id="PTHR45835">
    <property type="entry name" value="YALI0A06105P"/>
    <property type="match status" value="1"/>
</dbReference>
<dbReference type="Proteomes" id="UP000765509">
    <property type="component" value="Unassembled WGS sequence"/>
</dbReference>
<dbReference type="InterPro" id="IPR056924">
    <property type="entry name" value="SH3_Tf2-1"/>
</dbReference>
<reference evidence="2" key="1">
    <citation type="submission" date="2021-03" db="EMBL/GenBank/DDBJ databases">
        <title>Draft genome sequence of rust myrtle Austropuccinia psidii MF-1, a brazilian biotype.</title>
        <authorList>
            <person name="Quecine M.C."/>
            <person name="Pachon D.M.R."/>
            <person name="Bonatelli M.L."/>
            <person name="Correr F.H."/>
            <person name="Franceschini L.M."/>
            <person name="Leite T.F."/>
            <person name="Margarido G.R.A."/>
            <person name="Almeida C.A."/>
            <person name="Ferrarezi J.A."/>
            <person name="Labate C.A."/>
        </authorList>
    </citation>
    <scope>NUCLEOTIDE SEQUENCE</scope>
    <source>
        <strain evidence="2">MF-1</strain>
    </source>
</reference>